<dbReference type="Proteomes" id="UP000467193">
    <property type="component" value="Chromosome"/>
</dbReference>
<keyword evidence="1" id="KW-0812">Transmembrane</keyword>
<keyword evidence="1" id="KW-1133">Transmembrane helix</keyword>
<evidence type="ECO:0000313" key="4">
    <source>
        <dbReference type="Proteomes" id="UP000467193"/>
    </source>
</evidence>
<protein>
    <recommendedName>
        <fullName evidence="2">Low molecular weight protein antigen 6 PH domain-containing protein</fullName>
    </recommendedName>
</protein>
<evidence type="ECO:0000259" key="2">
    <source>
        <dbReference type="Pfam" id="PF10756"/>
    </source>
</evidence>
<dbReference type="InterPro" id="IPR019692">
    <property type="entry name" value="CFP-6_PH"/>
</dbReference>
<dbReference type="Pfam" id="PF10756">
    <property type="entry name" value="bPH_6"/>
    <property type="match status" value="1"/>
</dbReference>
<reference evidence="3 4" key="1">
    <citation type="journal article" date="2019" name="Emerg. Microbes Infect.">
        <title>Comprehensive subspecies identification of 175 nontuberculous mycobacteria species based on 7547 genomic profiles.</title>
        <authorList>
            <person name="Matsumoto Y."/>
            <person name="Kinjo T."/>
            <person name="Motooka D."/>
            <person name="Nabeya D."/>
            <person name="Jung N."/>
            <person name="Uechi K."/>
            <person name="Horii T."/>
            <person name="Iida T."/>
            <person name="Fujita J."/>
            <person name="Nakamura S."/>
        </authorList>
    </citation>
    <scope>NUCLEOTIDE SEQUENCE [LARGE SCALE GENOMIC DNA]</scope>
    <source>
        <strain evidence="3 4">JCM 17899</strain>
    </source>
</reference>
<feature type="transmembrane region" description="Helical" evidence="1">
    <location>
        <begin position="43"/>
        <end position="67"/>
    </location>
</feature>
<feature type="domain" description="Low molecular weight protein antigen 6 PH" evidence="2">
    <location>
        <begin position="158"/>
        <end position="213"/>
    </location>
</feature>
<evidence type="ECO:0000256" key="1">
    <source>
        <dbReference type="SAM" id="Phobius"/>
    </source>
</evidence>
<gene>
    <name evidence="3" type="ORF">MSEDJ_21640</name>
</gene>
<accession>A0A7I7QNV3</accession>
<dbReference type="EMBL" id="AP022588">
    <property type="protein sequence ID" value="BBY28068.1"/>
    <property type="molecule type" value="Genomic_DNA"/>
</dbReference>
<dbReference type="KEGG" id="msei:MSEDJ_21640"/>
<keyword evidence="4" id="KW-1185">Reference proteome</keyword>
<feature type="transmembrane region" description="Helical" evidence="1">
    <location>
        <begin position="18"/>
        <end position="37"/>
    </location>
</feature>
<keyword evidence="1" id="KW-0472">Membrane</keyword>
<dbReference type="RefSeq" id="WP_163796863.1">
    <property type="nucleotide sequence ID" value="NZ_AP022588.1"/>
</dbReference>
<name>A0A7I7QNV3_9MYCO</name>
<proteinExistence type="predicted"/>
<dbReference type="AlphaFoldDB" id="A0A7I7QNV3"/>
<sequence>MTVQPLAKPPGWKANRRLLWAFVVAVPVFGFIGYAGVQAASRGSYLTAFVIVGWVAPLLLAVVAAAWRAAVPTSLRVTVHADGTMFRSDIRTVVLLAIGCVLFVPAGLLYVILVPSGRLDLPMSRGFQLFSPIVMAFAVVTLIGGIVSGVRRRGIGYLRVGPSGVEYADILTTTFAAWADVEDLTDTADKRAHAVATLELRDDRRLVLNGLTSYVPGGGLYWMIRHYWRHPQDRAELVDARALDRLRHGRFEVEVGE</sequence>
<feature type="transmembrane region" description="Helical" evidence="1">
    <location>
        <begin position="93"/>
        <end position="113"/>
    </location>
</feature>
<organism evidence="3 4">
    <name type="scientific">Mycolicibacterium sediminis</name>
    <dbReference type="NCBI Taxonomy" id="1286180"/>
    <lineage>
        <taxon>Bacteria</taxon>
        <taxon>Bacillati</taxon>
        <taxon>Actinomycetota</taxon>
        <taxon>Actinomycetes</taxon>
        <taxon>Mycobacteriales</taxon>
        <taxon>Mycobacteriaceae</taxon>
        <taxon>Mycolicibacterium</taxon>
    </lineage>
</organism>
<evidence type="ECO:0000313" key="3">
    <source>
        <dbReference type="EMBL" id="BBY28068.1"/>
    </source>
</evidence>
<feature type="transmembrane region" description="Helical" evidence="1">
    <location>
        <begin position="133"/>
        <end position="150"/>
    </location>
</feature>